<evidence type="ECO:0000256" key="1">
    <source>
        <dbReference type="ARBA" id="ARBA00006401"/>
    </source>
</evidence>
<dbReference type="InterPro" id="IPR039261">
    <property type="entry name" value="FNR_nucleotide-bd"/>
</dbReference>
<dbReference type="SUPFAM" id="SSF46458">
    <property type="entry name" value="Globin-like"/>
    <property type="match status" value="1"/>
</dbReference>
<keyword evidence="6 17" id="KW-0561">Oxygen transport</keyword>
<evidence type="ECO:0000256" key="14">
    <source>
        <dbReference type="ARBA" id="ARBA00025094"/>
    </source>
</evidence>
<comment type="similarity">
    <text evidence="2 17">Belongs to the globin family. Two-domain flavohemoproteins subfamily.</text>
</comment>
<dbReference type="InterPro" id="IPR012292">
    <property type="entry name" value="Globin/Proto"/>
</dbReference>
<comment type="function">
    <text evidence="14 17">Is involved in NO detoxification in an aerobic process, termed nitric oxide dioxygenase (NOD) reaction that utilizes O(2) and NAD(P)H to convert NO to nitrate, which protects the bacterium from various noxious nitrogen compounds. Therefore, plays a central role in the inducible response to nitrosative stress.</text>
</comment>
<dbReference type="InterPro" id="IPR008333">
    <property type="entry name" value="Cbr1-like_FAD-bd_dom"/>
</dbReference>
<evidence type="ECO:0000256" key="15">
    <source>
        <dbReference type="ARBA" id="ARBA00048649"/>
    </source>
</evidence>
<dbReference type="EMBL" id="CP123759">
    <property type="protein sequence ID" value="WGO84399.1"/>
    <property type="molecule type" value="Genomic_DNA"/>
</dbReference>
<sequence>MIDTQTIATVKSTIPLIVSTGPKLTAHFYQRMFQHNPELKDIFNMSHQINGDQREALFNAICTYAANIDNVSALLPAVEKIAHKHASLNIKPEHYSIVGQHLLHTIDELFQPGKEIIDAWAKAFGVLADIFINREEQIYLTNEENIGGWRGLRRFKVAKKIPRSETITSFQFIPEDGNEVVDFLPGQYLTIYLQDREKLTNQQIRQYSLTNAPNGKSYSIAVKREEKGSVSNYLHNEINEGDIVKLAPPCGDFFLTANSDTPVTLISAGVGLTPMISMLEKLHQQQHAAPLNWLHATEHSGHHAFANEVKNKLTDFVHGFSAIWYNNPREQDRQYEQYQYQGLMNLLKVKQRLNIKNMHYYFCGPVNFMQFIAKQLLAMGVNTSHIHYECFGPHKVIEENKQ</sequence>
<keyword evidence="4 17" id="KW-0216">Detoxification</keyword>
<evidence type="ECO:0000256" key="6">
    <source>
        <dbReference type="ARBA" id="ARBA00022621"/>
    </source>
</evidence>
<evidence type="ECO:0000256" key="5">
    <source>
        <dbReference type="ARBA" id="ARBA00022617"/>
    </source>
</evidence>
<reference evidence="20 21" key="1">
    <citation type="submission" date="2023-04" db="EMBL/GenBank/DDBJ databases">
        <title>Genome dynamics across the evolutionary transition to endosymbiosis.</title>
        <authorList>
            <person name="Siozios S."/>
            <person name="Nadal-Jimenez P."/>
            <person name="Azagi T."/>
            <person name="Sprong H."/>
            <person name="Frost C.L."/>
            <person name="Parratt S.R."/>
            <person name="Taylor G."/>
            <person name="Brettell L."/>
            <person name="Lew K.C."/>
            <person name="Croft L."/>
            <person name="King K.C."/>
            <person name="Brockhurst M.A."/>
            <person name="Hypsa V."/>
            <person name="Novakova E."/>
            <person name="Darby A.C."/>
            <person name="Hurst G.D.D."/>
        </authorList>
    </citation>
    <scope>NUCLEOTIDE SEQUENCE [LARGE SCALE GENOMIC DNA]</scope>
    <source>
        <strain evidence="21">aApi_AU</strain>
    </source>
</reference>
<evidence type="ECO:0000256" key="4">
    <source>
        <dbReference type="ARBA" id="ARBA00022575"/>
    </source>
</evidence>
<comment type="catalytic activity">
    <reaction evidence="15 17">
        <text>2 nitric oxide + NADH + 2 O2 = 2 nitrate + NAD(+) + H(+)</text>
        <dbReference type="Rhea" id="RHEA:19469"/>
        <dbReference type="ChEBI" id="CHEBI:15378"/>
        <dbReference type="ChEBI" id="CHEBI:15379"/>
        <dbReference type="ChEBI" id="CHEBI:16480"/>
        <dbReference type="ChEBI" id="CHEBI:17632"/>
        <dbReference type="ChEBI" id="CHEBI:57540"/>
        <dbReference type="ChEBI" id="CHEBI:57945"/>
        <dbReference type="EC" id="1.14.12.17"/>
    </reaction>
</comment>
<dbReference type="SUPFAM" id="SSF63380">
    <property type="entry name" value="Riboflavin synthase domain-like"/>
    <property type="match status" value="1"/>
</dbReference>
<dbReference type="Gene3D" id="2.40.30.10">
    <property type="entry name" value="Translation factors"/>
    <property type="match status" value="1"/>
</dbReference>
<keyword evidence="3 17" id="KW-0813">Transport</keyword>
<evidence type="ECO:0000256" key="12">
    <source>
        <dbReference type="ARBA" id="ARBA00023004"/>
    </source>
</evidence>
<organism evidence="20 21">
    <name type="scientific">Arsenophonus apicola</name>
    <dbReference type="NCBI Taxonomy" id="2879119"/>
    <lineage>
        <taxon>Bacteria</taxon>
        <taxon>Pseudomonadati</taxon>
        <taxon>Pseudomonadota</taxon>
        <taxon>Gammaproteobacteria</taxon>
        <taxon>Enterobacterales</taxon>
        <taxon>Morganellaceae</taxon>
        <taxon>Arsenophonus</taxon>
    </lineage>
</organism>
<dbReference type="HAMAP" id="MF_01252">
    <property type="entry name" value="Hmp"/>
    <property type="match status" value="1"/>
</dbReference>
<keyword evidence="5 17" id="KW-0349">Heme</keyword>
<dbReference type="Gene3D" id="1.10.490.10">
    <property type="entry name" value="Globins"/>
    <property type="match status" value="1"/>
</dbReference>
<dbReference type="GO" id="GO:0008941">
    <property type="term" value="F:nitric oxide dioxygenase NAD(P)H activity"/>
    <property type="evidence" value="ECO:0007669"/>
    <property type="project" value="UniProtKB-EC"/>
</dbReference>
<keyword evidence="21" id="KW-1185">Reference proteome</keyword>
<dbReference type="PROSITE" id="PS01033">
    <property type="entry name" value="GLOBIN"/>
    <property type="match status" value="1"/>
</dbReference>
<feature type="site" description="Involved in heme-bound ligand stabilization and O-O bond activation" evidence="17">
    <location>
        <position position="29"/>
    </location>
</feature>
<dbReference type="InterPro" id="IPR023950">
    <property type="entry name" value="Hmp"/>
</dbReference>
<keyword evidence="9 17" id="KW-0274">FAD</keyword>
<keyword evidence="7 17" id="KW-0285">Flavoprotein</keyword>
<accession>A0ABY8P5R4</accession>
<evidence type="ECO:0000259" key="18">
    <source>
        <dbReference type="PROSITE" id="PS01033"/>
    </source>
</evidence>
<feature type="binding site" evidence="17">
    <location>
        <position position="188"/>
    </location>
    <ligand>
        <name>FAD</name>
        <dbReference type="ChEBI" id="CHEBI:57692"/>
    </ligand>
</feature>
<comment type="similarity">
    <text evidence="1 17">In the C-terminal section; belongs to the flavoprotein pyridine nucleotide cytochrome reductase family.</text>
</comment>
<dbReference type="PROSITE" id="PS51384">
    <property type="entry name" value="FAD_FR"/>
    <property type="match status" value="1"/>
</dbReference>
<evidence type="ECO:0000256" key="9">
    <source>
        <dbReference type="ARBA" id="ARBA00022827"/>
    </source>
</evidence>
<protein>
    <recommendedName>
        <fullName evidence="17">Flavohemoprotein</fullName>
    </recommendedName>
    <alternativeName>
        <fullName evidence="17">Flavohemoglobin</fullName>
    </alternativeName>
    <alternativeName>
        <fullName evidence="17">Hemoglobin-like protein</fullName>
    </alternativeName>
    <alternativeName>
        <fullName evidence="17">Nitric oxide dioxygenase</fullName>
        <shortName evidence="17">NO oxygenase</shortName>
        <shortName evidence="17">NOD</shortName>
        <ecNumber evidence="17">1.14.12.17</ecNumber>
    </alternativeName>
</protein>
<keyword evidence="10 17" id="KW-0521">NADP</keyword>
<feature type="active site" description="Charge relay system" evidence="17">
    <location>
        <position position="95"/>
    </location>
</feature>
<dbReference type="CDD" id="cd06184">
    <property type="entry name" value="flavohem_like_fad_nad_binding"/>
    <property type="match status" value="1"/>
</dbReference>
<feature type="domain" description="FAD-binding FR-type" evidence="19">
    <location>
        <begin position="150"/>
        <end position="256"/>
    </location>
</feature>
<dbReference type="PANTHER" id="PTHR43396">
    <property type="entry name" value="FLAVOHEMOPROTEIN"/>
    <property type="match status" value="1"/>
</dbReference>
<dbReference type="InterPro" id="IPR017927">
    <property type="entry name" value="FAD-bd_FR_type"/>
</dbReference>
<dbReference type="NCBIfam" id="NF009805">
    <property type="entry name" value="PRK13289.1"/>
    <property type="match status" value="1"/>
</dbReference>
<feature type="site" description="Influences the redox potential of the prosthetic heme and FAD groups" evidence="17">
    <location>
        <position position="389"/>
    </location>
</feature>
<dbReference type="Proteomes" id="UP001231859">
    <property type="component" value="Chromosome"/>
</dbReference>
<keyword evidence="11 17" id="KW-0560">Oxidoreductase</keyword>
<proteinExistence type="inferred from homology"/>
<evidence type="ECO:0000256" key="13">
    <source>
        <dbReference type="ARBA" id="ARBA00023027"/>
    </source>
</evidence>
<comment type="cofactor">
    <cofactor evidence="17">
        <name>heme b</name>
        <dbReference type="ChEBI" id="CHEBI:60344"/>
    </cofactor>
    <text evidence="17">Binds 1 heme b (iron(II)-protoporphyrin IX) group per subunit.</text>
</comment>
<feature type="region of interest" description="Reductase" evidence="17">
    <location>
        <begin position="147"/>
        <end position="402"/>
    </location>
</feature>
<dbReference type="Pfam" id="PF00042">
    <property type="entry name" value="Globin"/>
    <property type="match status" value="1"/>
</dbReference>
<feature type="binding site" evidence="17">
    <location>
        <begin position="269"/>
        <end position="274"/>
    </location>
    <ligand>
        <name>NADP(+)</name>
        <dbReference type="ChEBI" id="CHEBI:58349"/>
    </ligand>
</feature>
<evidence type="ECO:0000256" key="11">
    <source>
        <dbReference type="ARBA" id="ARBA00023002"/>
    </source>
</evidence>
<evidence type="ECO:0000256" key="8">
    <source>
        <dbReference type="ARBA" id="ARBA00022723"/>
    </source>
</evidence>
<feature type="binding site" evidence="17">
    <location>
        <begin position="390"/>
        <end position="393"/>
    </location>
    <ligand>
        <name>FAD</name>
        <dbReference type="ChEBI" id="CHEBI:57692"/>
    </ligand>
</feature>
<evidence type="ECO:0000256" key="3">
    <source>
        <dbReference type="ARBA" id="ARBA00022448"/>
    </source>
</evidence>
<dbReference type="EC" id="1.14.12.17" evidence="17"/>
<evidence type="ECO:0000256" key="16">
    <source>
        <dbReference type="ARBA" id="ARBA00049433"/>
    </source>
</evidence>
<feature type="domain" description="Globin" evidence="18">
    <location>
        <begin position="1"/>
        <end position="136"/>
    </location>
</feature>
<evidence type="ECO:0000259" key="19">
    <source>
        <dbReference type="PROSITE" id="PS51384"/>
    </source>
</evidence>
<dbReference type="Pfam" id="PF00175">
    <property type="entry name" value="NAD_binding_1"/>
    <property type="match status" value="1"/>
</dbReference>
<feature type="binding site" evidence="17">
    <location>
        <begin position="205"/>
        <end position="208"/>
    </location>
    <ligand>
        <name>FAD</name>
        <dbReference type="ChEBI" id="CHEBI:57692"/>
    </ligand>
</feature>
<comment type="domain">
    <text evidence="17">Consists of two distinct domains; an N-terminal heme-containing oxygen-binding domain and a C-terminal reductase domain with binding sites for FAD and NAD(P)H.</text>
</comment>
<dbReference type="PANTHER" id="PTHR43396:SF3">
    <property type="entry name" value="FLAVOHEMOPROTEIN"/>
    <property type="match status" value="1"/>
</dbReference>
<keyword evidence="8 17" id="KW-0479">Metal-binding</keyword>
<feature type="active site" description="Charge relay system" evidence="17">
    <location>
        <position position="135"/>
    </location>
</feature>
<keyword evidence="13 17" id="KW-0520">NAD</keyword>
<evidence type="ECO:0000313" key="20">
    <source>
        <dbReference type="EMBL" id="WGO84399.1"/>
    </source>
</evidence>
<dbReference type="SUPFAM" id="SSF52343">
    <property type="entry name" value="Ferredoxin reductase-like, C-terminal NADP-linked domain"/>
    <property type="match status" value="1"/>
</dbReference>
<dbReference type="PRINTS" id="PR00410">
    <property type="entry name" value="PHEHYDRXLASE"/>
</dbReference>
<dbReference type="Pfam" id="PF00970">
    <property type="entry name" value="FAD_binding_6"/>
    <property type="match status" value="1"/>
</dbReference>
<evidence type="ECO:0000313" key="21">
    <source>
        <dbReference type="Proteomes" id="UP001231859"/>
    </source>
</evidence>
<gene>
    <name evidence="20" type="primary">hmpA</name>
    <name evidence="17" type="synonym">hmp</name>
    <name evidence="20" type="ORF">QG404_05790</name>
</gene>
<dbReference type="InterPro" id="IPR000971">
    <property type="entry name" value="Globin"/>
</dbReference>
<dbReference type="InterPro" id="IPR017938">
    <property type="entry name" value="Riboflavin_synthase-like_b-brl"/>
</dbReference>
<comment type="cofactor">
    <cofactor evidence="17">
        <name>FAD</name>
        <dbReference type="ChEBI" id="CHEBI:57692"/>
    </cofactor>
    <text evidence="17">Binds 1 FAD per subunit.</text>
</comment>
<dbReference type="CDD" id="cd14776">
    <property type="entry name" value="HmpEc-globin-like"/>
    <property type="match status" value="1"/>
</dbReference>
<comment type="catalytic activity">
    <reaction evidence="16 17">
        <text>2 nitric oxide + NADPH + 2 O2 = 2 nitrate + NADP(+) + H(+)</text>
        <dbReference type="Rhea" id="RHEA:19465"/>
        <dbReference type="ChEBI" id="CHEBI:15378"/>
        <dbReference type="ChEBI" id="CHEBI:15379"/>
        <dbReference type="ChEBI" id="CHEBI:16480"/>
        <dbReference type="ChEBI" id="CHEBI:17632"/>
        <dbReference type="ChEBI" id="CHEBI:57783"/>
        <dbReference type="ChEBI" id="CHEBI:58349"/>
        <dbReference type="EC" id="1.14.12.17"/>
    </reaction>
</comment>
<keyword evidence="12 17" id="KW-0408">Iron</keyword>
<dbReference type="InterPro" id="IPR009050">
    <property type="entry name" value="Globin-like_sf"/>
</dbReference>
<dbReference type="RefSeq" id="WP_280939425.1">
    <property type="nucleotide sequence ID" value="NZ_CP123759.1"/>
</dbReference>
<feature type="binding site" description="proximal binding residue" evidence="17">
    <location>
        <position position="85"/>
    </location>
    <ligand>
        <name>heme b</name>
        <dbReference type="ChEBI" id="CHEBI:60344"/>
    </ligand>
    <ligandPart>
        <name>Fe</name>
        <dbReference type="ChEBI" id="CHEBI:18248"/>
    </ligandPart>
</feature>
<evidence type="ECO:0000256" key="10">
    <source>
        <dbReference type="ARBA" id="ARBA00022857"/>
    </source>
</evidence>
<name>A0ABY8P5R4_9GAMM</name>
<dbReference type="Gene3D" id="3.40.50.80">
    <property type="entry name" value="Nucleotide-binding domain of ferredoxin-NADP reductase (FNR) module"/>
    <property type="match status" value="1"/>
</dbReference>
<evidence type="ECO:0000256" key="2">
    <source>
        <dbReference type="ARBA" id="ARBA00008414"/>
    </source>
</evidence>
<dbReference type="InterPro" id="IPR001433">
    <property type="entry name" value="OxRdtase_FAD/NAD-bd"/>
</dbReference>
<evidence type="ECO:0000256" key="7">
    <source>
        <dbReference type="ARBA" id="ARBA00022630"/>
    </source>
</evidence>
<feature type="site" description="Influences the redox potential of the prosthetic heme and FAD groups" evidence="17">
    <location>
        <position position="84"/>
    </location>
</feature>
<evidence type="ECO:0000256" key="17">
    <source>
        <dbReference type="HAMAP-Rule" id="MF_01252"/>
    </source>
</evidence>